<protein>
    <submittedName>
        <fullName evidence="1">Kinesin-associated protein 3-like</fullName>
    </submittedName>
</protein>
<dbReference type="KEGG" id="nfu:107374284"/>
<proteinExistence type="predicted"/>
<evidence type="ECO:0000313" key="1">
    <source>
        <dbReference type="EMBL" id="KAF7203519.1"/>
    </source>
</evidence>
<dbReference type="GO" id="GO:0044782">
    <property type="term" value="P:cilium organization"/>
    <property type="evidence" value="ECO:0007669"/>
    <property type="project" value="TreeGrafter"/>
</dbReference>
<dbReference type="AlphaFoldDB" id="A0A9D2XJI2"/>
<dbReference type="PANTHER" id="PTHR15605">
    <property type="entry name" value="KINESIN-ASSOCIATED PROTEINS"/>
    <property type="match status" value="1"/>
</dbReference>
<accession>A0A9D2XJI2</accession>
<dbReference type="GO" id="GO:0016939">
    <property type="term" value="C:kinesin II complex"/>
    <property type="evidence" value="ECO:0007669"/>
    <property type="project" value="TreeGrafter"/>
</dbReference>
<gene>
    <name evidence="1" type="ORF">G4P62_020064</name>
</gene>
<evidence type="ECO:0000313" key="2">
    <source>
        <dbReference type="Proteomes" id="UP000822369"/>
    </source>
</evidence>
<dbReference type="PANTHER" id="PTHR15605:SF2">
    <property type="entry name" value="KINESIN-ASSOCIATED PROTEIN 3"/>
    <property type="match status" value="1"/>
</dbReference>
<comment type="caution">
    <text evidence="1">The sequence shown here is derived from an EMBL/GenBank/DDBJ whole genome shotgun (WGS) entry which is preliminary data.</text>
</comment>
<sequence>MECLGTLANLTIPDLDWDLVLKEFKLLPYLKDRLKPGDEEWRKEIQKEKFRWYHRQWLEMVQNRQLGEAAEPFLYDDVLERPGLFYSADGIISTDGTINQTSRTTVWKEQDA</sequence>
<dbReference type="GO" id="GO:0007018">
    <property type="term" value="P:microtubule-based movement"/>
    <property type="evidence" value="ECO:0007669"/>
    <property type="project" value="TreeGrafter"/>
</dbReference>
<reference evidence="1" key="1">
    <citation type="submission" date="2020-03" db="EMBL/GenBank/DDBJ databases">
        <title>Intra-Species Differences in Population Size shape Life History and Genome Evolution.</title>
        <authorList>
            <person name="Willemsen D."/>
            <person name="Cui R."/>
            <person name="Valenzano D.R."/>
        </authorList>
    </citation>
    <scope>NUCLEOTIDE SEQUENCE</scope>
    <source>
        <strain evidence="1">GRZ</strain>
        <tissue evidence="1">Whole</tissue>
    </source>
</reference>
<organism evidence="1 2">
    <name type="scientific">Nothobranchius furzeri</name>
    <name type="common">Turquoise killifish</name>
    <dbReference type="NCBI Taxonomy" id="105023"/>
    <lineage>
        <taxon>Eukaryota</taxon>
        <taxon>Metazoa</taxon>
        <taxon>Chordata</taxon>
        <taxon>Craniata</taxon>
        <taxon>Vertebrata</taxon>
        <taxon>Euteleostomi</taxon>
        <taxon>Actinopterygii</taxon>
        <taxon>Neopterygii</taxon>
        <taxon>Teleostei</taxon>
        <taxon>Neoteleostei</taxon>
        <taxon>Acanthomorphata</taxon>
        <taxon>Ovalentaria</taxon>
        <taxon>Atherinomorphae</taxon>
        <taxon>Cyprinodontiformes</taxon>
        <taxon>Nothobranchiidae</taxon>
        <taxon>Nothobranchius</taxon>
    </lineage>
</organism>
<name>A0A9D2XJI2_NOTFU</name>
<dbReference type="Pfam" id="PF05804">
    <property type="entry name" value="KAP"/>
    <property type="match status" value="2"/>
</dbReference>
<dbReference type="InterPro" id="IPR008658">
    <property type="entry name" value="KAP3"/>
</dbReference>
<dbReference type="GO" id="GO:0035869">
    <property type="term" value="C:ciliary transition zone"/>
    <property type="evidence" value="ECO:0007669"/>
    <property type="project" value="TreeGrafter"/>
</dbReference>
<dbReference type="GO" id="GO:0005930">
    <property type="term" value="C:axoneme"/>
    <property type="evidence" value="ECO:0007669"/>
    <property type="project" value="TreeGrafter"/>
</dbReference>
<dbReference type="EMBL" id="JAAVVJ010000017">
    <property type="protein sequence ID" value="KAF7203519.1"/>
    <property type="molecule type" value="Genomic_DNA"/>
</dbReference>
<dbReference type="GO" id="GO:0019894">
    <property type="term" value="F:kinesin binding"/>
    <property type="evidence" value="ECO:0007669"/>
    <property type="project" value="InterPro"/>
</dbReference>
<dbReference type="Proteomes" id="UP000822369">
    <property type="component" value="Chromosome 17"/>
</dbReference>